<protein>
    <submittedName>
        <fullName evidence="1">Uncharacterized protein</fullName>
    </submittedName>
</protein>
<dbReference type="AlphaFoldDB" id="A0A542Y8T1"/>
<dbReference type="Proteomes" id="UP000319094">
    <property type="component" value="Unassembled WGS sequence"/>
</dbReference>
<accession>A0A542Y8T1</accession>
<organism evidence="1 2">
    <name type="scientific">Leucobacter komagatae</name>
    <dbReference type="NCBI Taxonomy" id="55969"/>
    <lineage>
        <taxon>Bacteria</taxon>
        <taxon>Bacillati</taxon>
        <taxon>Actinomycetota</taxon>
        <taxon>Actinomycetes</taxon>
        <taxon>Micrococcales</taxon>
        <taxon>Microbacteriaceae</taxon>
        <taxon>Leucobacter</taxon>
    </lineage>
</organism>
<reference evidence="1 2" key="1">
    <citation type="submission" date="2019-06" db="EMBL/GenBank/DDBJ databases">
        <title>Sequencing the genomes of 1000 actinobacteria strains.</title>
        <authorList>
            <person name="Klenk H.-P."/>
        </authorList>
    </citation>
    <scope>NUCLEOTIDE SEQUENCE [LARGE SCALE GENOMIC DNA]</scope>
    <source>
        <strain evidence="1 2">DSM 8803</strain>
    </source>
</reference>
<evidence type="ECO:0000313" key="1">
    <source>
        <dbReference type="EMBL" id="TQL44489.1"/>
    </source>
</evidence>
<keyword evidence="2" id="KW-1185">Reference proteome</keyword>
<dbReference type="SUPFAM" id="SSF53474">
    <property type="entry name" value="alpha/beta-Hydrolases"/>
    <property type="match status" value="1"/>
</dbReference>
<evidence type="ECO:0000313" key="2">
    <source>
        <dbReference type="Proteomes" id="UP000319094"/>
    </source>
</evidence>
<comment type="caution">
    <text evidence="1">The sequence shown here is derived from an EMBL/GenBank/DDBJ whole genome shotgun (WGS) entry which is preliminary data.</text>
</comment>
<gene>
    <name evidence="1" type="ORF">FB468_2548</name>
</gene>
<dbReference type="EMBL" id="VFON01000001">
    <property type="protein sequence ID" value="TQL44489.1"/>
    <property type="molecule type" value="Genomic_DNA"/>
</dbReference>
<dbReference type="InterPro" id="IPR029058">
    <property type="entry name" value="AB_hydrolase_fold"/>
</dbReference>
<proteinExistence type="predicted"/>
<name>A0A542Y8T1_9MICO</name>
<sequence length="390" mass="42477">MGWGQIEKSSERLLAVHIQLTDLLSSQRWSRCQIWGATLSTHEWRPRTGPTLAFDVDPDPIGHPVTLVTRDSAWCDRIGDALTREGIGFTREQDRPERFQIDSAAARKSTTPASLANAASQIILSTRDALTRALRTELFWADTSTGIRIPFSVKPERKANTSIIFLFTSIRSKPHWVDFDGAQGDALSTNRGRIVFLHDEFATNFTYHLALEGDSRLLAATARFIEAYVAEEGYAWDQVILAGMSKGASSALAVSARIPQCVLILVSPQLAVGAYLTENRPNILRTIAGTDAPGASSAVDSIFWDSFAAVPARHGITRCTILTSQNDPHCTEGLKQLAEALDIGDKLEIHVDTGENTGSHIDTVHFHASAFAALLSASTSLAPLKLINGF</sequence>